<dbReference type="GO" id="GO:0005525">
    <property type="term" value="F:GTP binding"/>
    <property type="evidence" value="ECO:0007669"/>
    <property type="project" value="InterPro"/>
</dbReference>
<dbReference type="SMART" id="SM00175">
    <property type="entry name" value="RAB"/>
    <property type="match status" value="1"/>
</dbReference>
<reference evidence="2" key="2">
    <citation type="submission" date="2011-02" db="EMBL/GenBank/DDBJ databases">
        <authorList>
            <person name="MacLean D."/>
        </authorList>
    </citation>
    <scope>NUCLEOTIDE SEQUENCE</scope>
</reference>
<accession>F0WZZ3</accession>
<dbReference type="HOGENOM" id="CLU_041217_10_6_1"/>
<protein>
    <submittedName>
        <fullName evidence="2">IFT27 putative</fullName>
    </submittedName>
</protein>
<dbReference type="PROSITE" id="PS51420">
    <property type="entry name" value="RHO"/>
    <property type="match status" value="1"/>
</dbReference>
<dbReference type="NCBIfam" id="TIGR00231">
    <property type="entry name" value="small_GTP"/>
    <property type="match status" value="1"/>
</dbReference>
<gene>
    <name evidence="2" type="primary">AlNc14C451G11736</name>
    <name evidence="2" type="ORF">ALNC14_132180</name>
</gene>
<reference evidence="2" key="1">
    <citation type="journal article" date="2011" name="PLoS Biol.">
        <title>Gene gain and loss during evolution of obligate parasitism in the white rust pathogen of Arabidopsis thaliana.</title>
        <authorList>
            <person name="Kemen E."/>
            <person name="Gardiner A."/>
            <person name="Schultz-Larsen T."/>
            <person name="Kemen A.C."/>
            <person name="Balmuth A.L."/>
            <person name="Robert-Seilaniantz A."/>
            <person name="Bailey K."/>
            <person name="Holub E."/>
            <person name="Studholme D.J."/>
            <person name="Maclean D."/>
            <person name="Jones J.D."/>
        </authorList>
    </citation>
    <scope>NUCLEOTIDE SEQUENCE</scope>
</reference>
<dbReference type="PRINTS" id="PR00449">
    <property type="entry name" value="RASTRNSFRMNG"/>
</dbReference>
<dbReference type="PROSITE" id="PS51419">
    <property type="entry name" value="RAB"/>
    <property type="match status" value="1"/>
</dbReference>
<organism evidence="2">
    <name type="scientific">Albugo laibachii Nc14</name>
    <dbReference type="NCBI Taxonomy" id="890382"/>
    <lineage>
        <taxon>Eukaryota</taxon>
        <taxon>Sar</taxon>
        <taxon>Stramenopiles</taxon>
        <taxon>Oomycota</taxon>
        <taxon>Peronosporomycetes</taxon>
        <taxon>Albuginales</taxon>
        <taxon>Albuginaceae</taxon>
        <taxon>Albugo</taxon>
    </lineage>
</organism>
<dbReference type="InterPro" id="IPR050209">
    <property type="entry name" value="Rab_GTPases_membrane_traffic"/>
</dbReference>
<dbReference type="Pfam" id="PF00071">
    <property type="entry name" value="Ras"/>
    <property type="match status" value="1"/>
</dbReference>
<dbReference type="PANTHER" id="PTHR47979">
    <property type="entry name" value="DRAB11-RELATED"/>
    <property type="match status" value="1"/>
</dbReference>
<evidence type="ECO:0000313" key="2">
    <source>
        <dbReference type="EMBL" id="CCA27074.1"/>
    </source>
</evidence>
<dbReference type="AlphaFoldDB" id="F0WZZ3"/>
<dbReference type="InterPro" id="IPR027417">
    <property type="entry name" value="P-loop_NTPase"/>
</dbReference>
<dbReference type="SMART" id="SM00174">
    <property type="entry name" value="RHO"/>
    <property type="match status" value="1"/>
</dbReference>
<name>F0WZZ3_9STRA</name>
<dbReference type="SUPFAM" id="SSF52540">
    <property type="entry name" value="P-loop containing nucleoside triphosphate hydrolases"/>
    <property type="match status" value="1"/>
</dbReference>
<dbReference type="Gene3D" id="3.40.50.300">
    <property type="entry name" value="P-loop containing nucleotide triphosphate hydrolases"/>
    <property type="match status" value="1"/>
</dbReference>
<evidence type="ECO:0000256" key="1">
    <source>
        <dbReference type="ARBA" id="ARBA00006270"/>
    </source>
</evidence>
<dbReference type="GO" id="GO:0003924">
    <property type="term" value="F:GTPase activity"/>
    <property type="evidence" value="ECO:0007669"/>
    <property type="project" value="InterPro"/>
</dbReference>
<proteinExistence type="inferred from homology"/>
<dbReference type="EMBL" id="FR824494">
    <property type="protein sequence ID" value="CCA27074.1"/>
    <property type="molecule type" value="Genomic_DNA"/>
</dbReference>
<sequence>MTIMMTTRQPSSNWGPRSAQHYKLINMSAVRSMETTHRSTTVLRCKVAIVGDATVGKTALVQVYKSGGQEFPKNYLTTIDVELSVKSVRIPNTNVIVELFLIDCPGQSVFNQREFGASHYEGASMVMIVFDVSNKESYKSISKWLQVVKDASEKHKVTGVLVGAKTDLRRPNILDSVTSNDAQEWAKTNEMEYFELSAHQNTDIEAPFLHIAETFYRKYQKAVEGA</sequence>
<dbReference type="InterPro" id="IPR001806">
    <property type="entry name" value="Small_GTPase"/>
</dbReference>
<comment type="similarity">
    <text evidence="1">Belongs to the small GTPase superfamily. Rab family.</text>
</comment>
<dbReference type="SMART" id="SM00173">
    <property type="entry name" value="RAS"/>
    <property type="match status" value="1"/>
</dbReference>
<dbReference type="InterPro" id="IPR005225">
    <property type="entry name" value="Small_GTP-bd"/>
</dbReference>
<dbReference type="FunFam" id="3.40.50.300:FF:001447">
    <property type="entry name" value="Ras-related protein Rab-1B"/>
    <property type="match status" value="1"/>
</dbReference>